<dbReference type="GO" id="GO:0032040">
    <property type="term" value="C:small-subunit processome"/>
    <property type="evidence" value="ECO:0007669"/>
    <property type="project" value="InterPro"/>
</dbReference>
<protein>
    <recommendedName>
        <fullName evidence="8">WD repeat-containing protein 75 second beta-propeller domain-containing protein</fullName>
    </recommendedName>
</protein>
<evidence type="ECO:0000256" key="3">
    <source>
        <dbReference type="ARBA" id="ARBA00022552"/>
    </source>
</evidence>
<dbReference type="OrthoDB" id="4096at2759"/>
<dbReference type="GO" id="GO:2000234">
    <property type="term" value="P:positive regulation of rRNA processing"/>
    <property type="evidence" value="ECO:0007669"/>
    <property type="project" value="TreeGrafter"/>
</dbReference>
<evidence type="ECO:0000256" key="6">
    <source>
        <dbReference type="ARBA" id="ARBA00023163"/>
    </source>
</evidence>
<dbReference type="SUPFAM" id="SSF50998">
    <property type="entry name" value="Quinoprotein alcohol dehydrogenase-like"/>
    <property type="match status" value="1"/>
</dbReference>
<proteinExistence type="predicted"/>
<dbReference type="InterPro" id="IPR053826">
    <property type="entry name" value="WDR75"/>
</dbReference>
<dbReference type="AlphaFoldDB" id="A0A4P9XH21"/>
<keyword evidence="5" id="KW-0677">Repeat</keyword>
<reference evidence="10" key="1">
    <citation type="journal article" date="2018" name="Nat. Microbiol.">
        <title>Leveraging single-cell genomics to expand the fungal tree of life.</title>
        <authorList>
            <person name="Ahrendt S.R."/>
            <person name="Quandt C.A."/>
            <person name="Ciobanu D."/>
            <person name="Clum A."/>
            <person name="Salamov A."/>
            <person name="Andreopoulos B."/>
            <person name="Cheng J.F."/>
            <person name="Woyke T."/>
            <person name="Pelin A."/>
            <person name="Henrissat B."/>
            <person name="Reynolds N.K."/>
            <person name="Benny G.L."/>
            <person name="Smith M.E."/>
            <person name="James T.Y."/>
            <person name="Grigoriev I.V."/>
        </authorList>
    </citation>
    <scope>NUCLEOTIDE SEQUENCE [LARGE SCALE GENOMIC DNA]</scope>
    <source>
        <strain evidence="10">RSA 1356</strain>
    </source>
</reference>
<dbReference type="GO" id="GO:0006364">
    <property type="term" value="P:rRNA processing"/>
    <property type="evidence" value="ECO:0007669"/>
    <property type="project" value="UniProtKB-KW"/>
</dbReference>
<dbReference type="InterPro" id="IPR057644">
    <property type="entry name" value="Beta-prop_WDR75_2nd"/>
</dbReference>
<evidence type="ECO:0000259" key="8">
    <source>
        <dbReference type="Pfam" id="PF23769"/>
    </source>
</evidence>
<evidence type="ECO:0000256" key="1">
    <source>
        <dbReference type="ARBA" id="ARBA00004604"/>
    </source>
</evidence>
<keyword evidence="4" id="KW-0853">WD repeat</keyword>
<dbReference type="InterPro" id="IPR015943">
    <property type="entry name" value="WD40/YVTN_repeat-like_dom_sf"/>
</dbReference>
<dbReference type="Pfam" id="PF23769">
    <property type="entry name" value="Beta-prop_WDR75_2nd"/>
    <property type="match status" value="1"/>
</dbReference>
<dbReference type="PANTHER" id="PTHR44215:SF1">
    <property type="entry name" value="WD REPEAT-CONTAINING PROTEIN 75"/>
    <property type="match status" value="1"/>
</dbReference>
<dbReference type="InterPro" id="IPR011047">
    <property type="entry name" value="Quinoprotein_ADH-like_sf"/>
</dbReference>
<dbReference type="Gene3D" id="2.130.10.10">
    <property type="entry name" value="YVTN repeat-like/Quinoprotein amine dehydrogenase"/>
    <property type="match status" value="1"/>
</dbReference>
<dbReference type="PANTHER" id="PTHR44215">
    <property type="entry name" value="WD REPEAT-CONTAINING PROTEIN 75"/>
    <property type="match status" value="1"/>
</dbReference>
<feature type="domain" description="WD repeat-containing protein 75 second beta-propeller" evidence="8">
    <location>
        <begin position="1"/>
        <end position="197"/>
    </location>
</feature>
<keyword evidence="7" id="KW-0539">Nucleus</keyword>
<keyword evidence="2" id="KW-0690">Ribosome biogenesis</keyword>
<evidence type="ECO:0000256" key="4">
    <source>
        <dbReference type="ARBA" id="ARBA00022574"/>
    </source>
</evidence>
<evidence type="ECO:0000256" key="7">
    <source>
        <dbReference type="ARBA" id="ARBA00023242"/>
    </source>
</evidence>
<dbReference type="EMBL" id="KZ993636">
    <property type="protein sequence ID" value="RKP04551.1"/>
    <property type="molecule type" value="Genomic_DNA"/>
</dbReference>
<name>A0A4P9XH21_9FUNG</name>
<gene>
    <name evidence="9" type="ORF">THASP1DRAFT_26846</name>
</gene>
<evidence type="ECO:0000256" key="2">
    <source>
        <dbReference type="ARBA" id="ARBA00022517"/>
    </source>
</evidence>
<dbReference type="Proteomes" id="UP000271241">
    <property type="component" value="Unassembled WGS sequence"/>
</dbReference>
<dbReference type="GO" id="GO:0045943">
    <property type="term" value="P:positive regulation of transcription by RNA polymerase I"/>
    <property type="evidence" value="ECO:0007669"/>
    <property type="project" value="InterPro"/>
</dbReference>
<accession>A0A4P9XH21</accession>
<comment type="subcellular location">
    <subcellularLocation>
        <location evidence="1">Nucleus</location>
        <location evidence="1">Nucleolus</location>
    </subcellularLocation>
</comment>
<sequence>YVLKTRVDTPHNGRITSLVATVCGDVPLVVTTGEDGRWKTWCLRSADNAGKYYALATVLYDKYFWACRSACEYRGMAARGAAFSEDASVLAVAFDNVVTLWDPLRTVMNSVLPHPVSTEPIRHLGFVAGTHYLVVATDTHLHVWNLLTCSVWWSYRMNVRLLAVDTTSAEFTVAGSLNGTHGDHLVVFDPASPTPRLVLPYRSRAIAYAQQPGSQLSQIIVLNTQNELHTLSTKAIAQTSVADTETDSRPLAASDTTGLFSSIFGKTEKPEAGTAMLEDGPAVTTGDDDELWTLPAHVMPGVHLMYSHFVASLLRPVAPKATEGEEVKQISRAVSQTQSDVMDLDVAQDAQEPMIDEEHAARDAHVLDMLSDLFRSQLRA</sequence>
<dbReference type="GO" id="GO:0003723">
    <property type="term" value="F:RNA binding"/>
    <property type="evidence" value="ECO:0007669"/>
    <property type="project" value="InterPro"/>
</dbReference>
<organism evidence="9 10">
    <name type="scientific">Thamnocephalis sphaerospora</name>
    <dbReference type="NCBI Taxonomy" id="78915"/>
    <lineage>
        <taxon>Eukaryota</taxon>
        <taxon>Fungi</taxon>
        <taxon>Fungi incertae sedis</taxon>
        <taxon>Zoopagomycota</taxon>
        <taxon>Zoopagomycotina</taxon>
        <taxon>Zoopagomycetes</taxon>
        <taxon>Zoopagales</taxon>
        <taxon>Sigmoideomycetaceae</taxon>
        <taxon>Thamnocephalis</taxon>
    </lineage>
</organism>
<evidence type="ECO:0000313" key="10">
    <source>
        <dbReference type="Proteomes" id="UP000271241"/>
    </source>
</evidence>
<evidence type="ECO:0000256" key="5">
    <source>
        <dbReference type="ARBA" id="ARBA00022737"/>
    </source>
</evidence>
<keyword evidence="6" id="KW-0804">Transcription</keyword>
<keyword evidence="10" id="KW-1185">Reference proteome</keyword>
<dbReference type="STRING" id="78915.A0A4P9XH21"/>
<feature type="non-terminal residue" evidence="9">
    <location>
        <position position="1"/>
    </location>
</feature>
<keyword evidence="3" id="KW-0698">rRNA processing</keyword>
<evidence type="ECO:0000313" key="9">
    <source>
        <dbReference type="EMBL" id="RKP04551.1"/>
    </source>
</evidence>